<dbReference type="Ensembl" id="ENSPMET00000004192.1">
    <property type="protein sequence ID" value="ENSPMEP00000025797.1"/>
    <property type="gene ID" value="ENSPMEG00000009028.1"/>
</dbReference>
<evidence type="ECO:0000313" key="2">
    <source>
        <dbReference type="Ensembl" id="ENSPMEP00000025797.1"/>
    </source>
</evidence>
<dbReference type="Proteomes" id="UP000261480">
    <property type="component" value="Unplaced"/>
</dbReference>
<dbReference type="SMART" id="SM01276">
    <property type="entry name" value="M60-like"/>
    <property type="match status" value="1"/>
</dbReference>
<sequence length="207" mass="23624">MKGVADLAVIPQKFIRKERFVADVQISLGWMHSGYPIMMHSSIGAELFNPQDARTKGLWGEIHELGHNQQRSPWEFPPHTTEATCNLWSVYVHEEVLGVNREKVTYLLHYIEKYVKGGKNLSDWNVWTALETYLQVREKTDKSHLKENLACNIYPSLFNVIHKGENAGKSSRLVANLPQTKVRLKKLVLITTSVLSNNQLFAIQTIG</sequence>
<dbReference type="InterPro" id="IPR042279">
    <property type="entry name" value="Pep_M60_3"/>
</dbReference>
<protein>
    <recommendedName>
        <fullName evidence="1">Peptidase M60 domain-containing protein</fullName>
    </recommendedName>
</protein>
<proteinExistence type="predicted"/>
<dbReference type="Pfam" id="PF13402">
    <property type="entry name" value="Peptidase_M60"/>
    <property type="match status" value="1"/>
</dbReference>
<dbReference type="GO" id="GO:0090314">
    <property type="term" value="P:positive regulation of protein targeting to membrane"/>
    <property type="evidence" value="ECO:0007669"/>
    <property type="project" value="TreeGrafter"/>
</dbReference>
<keyword evidence="3" id="KW-1185">Reference proteome</keyword>
<dbReference type="InterPro" id="IPR051244">
    <property type="entry name" value="TCAF"/>
</dbReference>
<dbReference type="GO" id="GO:0005886">
    <property type="term" value="C:plasma membrane"/>
    <property type="evidence" value="ECO:0007669"/>
    <property type="project" value="TreeGrafter"/>
</dbReference>
<dbReference type="AlphaFoldDB" id="A0A3B3YEL3"/>
<dbReference type="Gene3D" id="1.10.390.30">
    <property type="entry name" value="Peptidase M60, enhancin-like domain 3"/>
    <property type="match status" value="1"/>
</dbReference>
<evidence type="ECO:0000313" key="3">
    <source>
        <dbReference type="Proteomes" id="UP000261480"/>
    </source>
</evidence>
<accession>A0A3B3YEL3</accession>
<evidence type="ECO:0000259" key="1">
    <source>
        <dbReference type="PROSITE" id="PS51723"/>
    </source>
</evidence>
<reference evidence="2" key="2">
    <citation type="submission" date="2025-09" db="UniProtKB">
        <authorList>
            <consortium name="Ensembl"/>
        </authorList>
    </citation>
    <scope>IDENTIFICATION</scope>
</reference>
<dbReference type="InterPro" id="IPR031161">
    <property type="entry name" value="Peptidase_M60_dom"/>
</dbReference>
<name>A0A3B3YEL3_9TELE</name>
<dbReference type="Gene3D" id="3.40.390.80">
    <property type="entry name" value="Peptidase M60, enhancin-like domain 2"/>
    <property type="match status" value="1"/>
</dbReference>
<dbReference type="GO" id="GO:0044325">
    <property type="term" value="F:transmembrane transporter binding"/>
    <property type="evidence" value="ECO:0007669"/>
    <property type="project" value="TreeGrafter"/>
</dbReference>
<organism evidence="2 3">
    <name type="scientific">Poecilia mexicana</name>
    <dbReference type="NCBI Taxonomy" id="48701"/>
    <lineage>
        <taxon>Eukaryota</taxon>
        <taxon>Metazoa</taxon>
        <taxon>Chordata</taxon>
        <taxon>Craniata</taxon>
        <taxon>Vertebrata</taxon>
        <taxon>Euteleostomi</taxon>
        <taxon>Actinopterygii</taxon>
        <taxon>Neopterygii</taxon>
        <taxon>Teleostei</taxon>
        <taxon>Neoteleostei</taxon>
        <taxon>Acanthomorphata</taxon>
        <taxon>Ovalentaria</taxon>
        <taxon>Atherinomorphae</taxon>
        <taxon>Cyprinodontiformes</taxon>
        <taxon>Poeciliidae</taxon>
        <taxon>Poeciliinae</taxon>
        <taxon>Poecilia</taxon>
    </lineage>
</organism>
<dbReference type="PROSITE" id="PS51723">
    <property type="entry name" value="PEPTIDASE_M60"/>
    <property type="match status" value="1"/>
</dbReference>
<reference evidence="2" key="1">
    <citation type="submission" date="2025-08" db="UniProtKB">
        <authorList>
            <consortium name="Ensembl"/>
        </authorList>
    </citation>
    <scope>IDENTIFICATION</scope>
</reference>
<feature type="domain" description="Peptidase M60" evidence="1">
    <location>
        <begin position="1"/>
        <end position="141"/>
    </location>
</feature>
<dbReference type="PANTHER" id="PTHR15730">
    <property type="entry name" value="EXPERIMENTAL AUTOIMMUNE PROSTATITIS ANTIGEN 2-RELATED"/>
    <property type="match status" value="1"/>
</dbReference>
<dbReference type="PANTHER" id="PTHR15730:SF5">
    <property type="entry name" value="SI:CH211-210B2.2-RELATED"/>
    <property type="match status" value="1"/>
</dbReference>